<dbReference type="KEGG" id="twh:TWT_720"/>
<gene>
    <name evidence="3" type="ordered locus">TWT_720</name>
</gene>
<reference evidence="3 4" key="1">
    <citation type="journal article" date="2003" name="Genome Res.">
        <title>Tropheryma whipplei twist: a human pathogenic Actinobacteria with a reduced genome.</title>
        <authorList>
            <person name="Raoult D."/>
            <person name="Ogata H."/>
            <person name="Audic S."/>
            <person name="Robert C."/>
            <person name="Suhre K."/>
            <person name="Drancourt M."/>
            <person name="Claverie J.-M."/>
        </authorList>
    </citation>
    <scope>NUCLEOTIDE SEQUENCE [LARGE SCALE GENOMIC DNA]</scope>
    <source>
        <strain evidence="3 4">Twist</strain>
    </source>
</reference>
<dbReference type="AlphaFoldDB" id="Q83FK3"/>
<sequence>MLDLFKMPLGSQIFSDTKLVSRDDLVRYAAASGDFNPIHYRDDFARAVGLPGVICHGMLTMALAIAPLMTQLGTDVSRLSSYGVRFSKPVPVPVGKNPLDEQSVGALLSIKAFLRKREDSKAIIELIVSLDDETVLTKAFAEISLKI</sequence>
<dbReference type="InterPro" id="IPR002539">
    <property type="entry name" value="MaoC-like_dom"/>
</dbReference>
<dbReference type="PANTHER" id="PTHR43841:SF3">
    <property type="entry name" value="(3R)-HYDROXYACYL-ACP DEHYDRATASE SUBUNIT HADB"/>
    <property type="match status" value="1"/>
</dbReference>
<evidence type="ECO:0000313" key="4">
    <source>
        <dbReference type="Proteomes" id="UP000002200"/>
    </source>
</evidence>
<dbReference type="Proteomes" id="UP000002200">
    <property type="component" value="Chromosome"/>
</dbReference>
<evidence type="ECO:0000256" key="1">
    <source>
        <dbReference type="ARBA" id="ARBA00005254"/>
    </source>
</evidence>
<feature type="domain" description="MaoC-like" evidence="2">
    <location>
        <begin position="15"/>
        <end position="92"/>
    </location>
</feature>
<dbReference type="InterPro" id="IPR003965">
    <property type="entry name" value="Fatty_acid_synthase"/>
</dbReference>
<protein>
    <recommendedName>
        <fullName evidence="2">MaoC-like domain-containing protein</fullName>
    </recommendedName>
</protein>
<evidence type="ECO:0000313" key="3">
    <source>
        <dbReference type="EMBL" id="AAO44817.1"/>
    </source>
</evidence>
<dbReference type="RefSeq" id="WP_011096672.1">
    <property type="nucleotide sequence ID" value="NC_004572.3"/>
</dbReference>
<dbReference type="PANTHER" id="PTHR43841">
    <property type="entry name" value="3-HYDROXYACYL-THIOESTER DEHYDRATASE HTDX-RELATED"/>
    <property type="match status" value="1"/>
</dbReference>
<proteinExistence type="inferred from homology"/>
<accession>Q83FK3</accession>
<dbReference type="GO" id="GO:0006633">
    <property type="term" value="P:fatty acid biosynthetic process"/>
    <property type="evidence" value="ECO:0007669"/>
    <property type="project" value="InterPro"/>
</dbReference>
<dbReference type="PRINTS" id="PR01483">
    <property type="entry name" value="FASYNTHASE"/>
</dbReference>
<dbReference type="GeneID" id="67388514"/>
<organism evidence="3 4">
    <name type="scientific">Tropheryma whipplei (strain Twist)</name>
    <name type="common">Whipple's bacillus</name>
    <dbReference type="NCBI Taxonomy" id="203267"/>
    <lineage>
        <taxon>Bacteria</taxon>
        <taxon>Bacillati</taxon>
        <taxon>Actinomycetota</taxon>
        <taxon>Actinomycetes</taxon>
        <taxon>Micrococcales</taxon>
        <taxon>Tropherymataceae</taxon>
        <taxon>Tropheryma</taxon>
    </lineage>
</organism>
<dbReference type="GO" id="GO:0004312">
    <property type="term" value="F:fatty acid synthase activity"/>
    <property type="evidence" value="ECO:0007669"/>
    <property type="project" value="InterPro"/>
</dbReference>
<evidence type="ECO:0000259" key="2">
    <source>
        <dbReference type="Pfam" id="PF01575"/>
    </source>
</evidence>
<dbReference type="EMBL" id="AE014184">
    <property type="protein sequence ID" value="AAO44817.1"/>
    <property type="molecule type" value="Genomic_DNA"/>
</dbReference>
<dbReference type="SUPFAM" id="SSF54637">
    <property type="entry name" value="Thioesterase/thiol ester dehydrase-isomerase"/>
    <property type="match status" value="1"/>
</dbReference>
<dbReference type="CDD" id="cd03453">
    <property type="entry name" value="SAV4209_like"/>
    <property type="match status" value="1"/>
</dbReference>
<dbReference type="InterPro" id="IPR029069">
    <property type="entry name" value="HotDog_dom_sf"/>
</dbReference>
<comment type="similarity">
    <text evidence="1">Belongs to the enoyl-CoA hydratase/isomerase family.</text>
</comment>
<dbReference type="HOGENOM" id="CLU_094876_4_1_11"/>
<keyword evidence="4" id="KW-1185">Reference proteome</keyword>
<dbReference type="Gene3D" id="3.10.129.10">
    <property type="entry name" value="Hotdog Thioesterase"/>
    <property type="match status" value="1"/>
</dbReference>
<dbReference type="OrthoDB" id="9800237at2"/>
<name>Q83FK3_TROWT</name>
<dbReference type="STRING" id="203267.TWT_720"/>
<dbReference type="GO" id="GO:0005835">
    <property type="term" value="C:fatty acid synthase complex"/>
    <property type="evidence" value="ECO:0007669"/>
    <property type="project" value="InterPro"/>
</dbReference>
<dbReference type="eggNOG" id="COG2030">
    <property type="taxonomic scope" value="Bacteria"/>
</dbReference>
<dbReference type="Pfam" id="PF01575">
    <property type="entry name" value="MaoC_dehydratas"/>
    <property type="match status" value="1"/>
</dbReference>